<reference evidence="3 4" key="1">
    <citation type="journal article" date="2023" name="Access Microbiol">
        <title>The genome of a steinernematid-associated Pseudomonas piscis bacterium encodes the biosynthesis of insect toxins.</title>
        <authorList>
            <person name="Awori R.M."/>
            <person name="Hendre P."/>
            <person name="Amugune N.O."/>
        </authorList>
    </citation>
    <scope>NUCLEOTIDE SEQUENCE [LARGE SCALE GENOMIC DNA]</scope>
    <source>
        <strain evidence="3 4">75</strain>
    </source>
</reference>
<protein>
    <submittedName>
        <fullName evidence="3">Tryptophan 7-halogenase</fullName>
    </submittedName>
</protein>
<dbReference type="InterPro" id="IPR036188">
    <property type="entry name" value="FAD/NAD-bd_sf"/>
</dbReference>
<evidence type="ECO:0000313" key="3">
    <source>
        <dbReference type="EMBL" id="WMN20441.1"/>
    </source>
</evidence>
<evidence type="ECO:0000256" key="2">
    <source>
        <dbReference type="ARBA" id="ARBA00023033"/>
    </source>
</evidence>
<keyword evidence="4" id="KW-1185">Reference proteome</keyword>
<dbReference type="InterPro" id="IPR006905">
    <property type="entry name" value="Flavin_halogenase"/>
</dbReference>
<organism evidence="3 4">
    <name type="scientific">Pseudomonas piscis</name>
    <dbReference type="NCBI Taxonomy" id="2614538"/>
    <lineage>
        <taxon>Bacteria</taxon>
        <taxon>Pseudomonadati</taxon>
        <taxon>Pseudomonadota</taxon>
        <taxon>Gammaproteobacteria</taxon>
        <taxon>Pseudomonadales</taxon>
        <taxon>Pseudomonadaceae</taxon>
        <taxon>Pseudomonas</taxon>
    </lineage>
</organism>
<dbReference type="Pfam" id="PF04820">
    <property type="entry name" value="Trp_halogenase"/>
    <property type="match status" value="2"/>
</dbReference>
<dbReference type="RefSeq" id="WP_085598405.1">
    <property type="nucleotide sequence ID" value="NZ_CP133164.1"/>
</dbReference>
<dbReference type="PANTHER" id="PTHR43747">
    <property type="entry name" value="FAD-BINDING PROTEIN"/>
    <property type="match status" value="1"/>
</dbReference>
<proteinExistence type="predicted"/>
<dbReference type="EMBL" id="CP133164">
    <property type="protein sequence ID" value="WMN20441.1"/>
    <property type="molecule type" value="Genomic_DNA"/>
</dbReference>
<gene>
    <name evidence="3" type="ORF">QL104_13925</name>
</gene>
<name>A0ABY9NPV4_9PSED</name>
<dbReference type="PANTHER" id="PTHR43747:SF5">
    <property type="entry name" value="FAD-BINDING DOMAIN-CONTAINING PROTEIN"/>
    <property type="match status" value="1"/>
</dbReference>
<dbReference type="Gene3D" id="3.50.50.60">
    <property type="entry name" value="FAD/NAD(P)-binding domain"/>
    <property type="match status" value="1"/>
</dbReference>
<accession>A0ABY9NPV4</accession>
<sequence>MNKYDVIIIGSGISGALTAAILAKSGLKVLMLDAAQHPRFSIGEAMTPESGLLLRLLSQRFGIPEIEYLSSPDKIIQHVGSSACGLKLGFSFAWHQAGAPSSPEHLVAPSLDAPEAHLFRQDVDAFALLIALKYGAELRQNIRIEGINLDASAVQVRLPAEQVVQASFIIDAAAQGAPLARQLGVRTTEGLETDTCSFFTHMLNVKSYEDALAPLSRSRSPIQLFQSTLHHIFEEGWLWVIPFNNHPQGTNLLCSVGFQFNHAKYRPTEAPEVEFRKLLKKYPAIAEHFKDAVNAREWIYAPRINYRSTQCVGNRFCLLPQAAGFIDPLFSRGLITTFESILRLAPKVLEAARKDDWQRANFIDVEQHCLNAISTNDQLVSCSYEAFKDFHLWNVWHRVWLSGSNLCCVFLQGLLHELQQYDDGQQFDLALATARFPGRISLDSPTYERLFEQSCQVVRQARDQCLPATETARVLHELLKEHEPQLLPFGYSRISNRFIVKAPVLAD</sequence>
<evidence type="ECO:0000256" key="1">
    <source>
        <dbReference type="ARBA" id="ARBA00023002"/>
    </source>
</evidence>
<keyword evidence="1" id="KW-0560">Oxidoreductase</keyword>
<dbReference type="InterPro" id="IPR050816">
    <property type="entry name" value="Flavin-dep_Halogenase_NPB"/>
</dbReference>
<evidence type="ECO:0000313" key="4">
    <source>
        <dbReference type="Proteomes" id="UP001237292"/>
    </source>
</evidence>
<dbReference type="Proteomes" id="UP001237292">
    <property type="component" value="Chromosome"/>
</dbReference>
<keyword evidence="2" id="KW-0503">Monooxygenase</keyword>
<dbReference type="SUPFAM" id="SSF51905">
    <property type="entry name" value="FAD/NAD(P)-binding domain"/>
    <property type="match status" value="1"/>
</dbReference>